<keyword evidence="1" id="KW-0732">Signal</keyword>
<dbReference type="AlphaFoldDB" id="A0A5E4M5S7"/>
<gene>
    <name evidence="2" type="ORF">CINCED_3A015360</name>
</gene>
<evidence type="ECO:0000256" key="1">
    <source>
        <dbReference type="SAM" id="SignalP"/>
    </source>
</evidence>
<keyword evidence="3" id="KW-1185">Reference proteome</keyword>
<sequence length="114" mass="13315">MNFNVLKLLIYTLVVHVINPDIPNKVTAVFGCVSNRSKLNKTVNDFQREYNLIRVTENITRDQGDDFGQVPNEFIAFQIDLLLILQQMAHVLNERNRTGFTYNEYFVTVRMAFE</sequence>
<feature type="chain" id="PRO_5023128175" evidence="1">
    <location>
        <begin position="21"/>
        <end position="114"/>
    </location>
</feature>
<dbReference type="Proteomes" id="UP000325440">
    <property type="component" value="Unassembled WGS sequence"/>
</dbReference>
<proteinExistence type="predicted"/>
<dbReference type="EMBL" id="CABPRJ010000038">
    <property type="protein sequence ID" value="VVC26595.1"/>
    <property type="molecule type" value="Genomic_DNA"/>
</dbReference>
<evidence type="ECO:0000313" key="2">
    <source>
        <dbReference type="EMBL" id="VVC26595.1"/>
    </source>
</evidence>
<reference evidence="2 3" key="1">
    <citation type="submission" date="2019-08" db="EMBL/GenBank/DDBJ databases">
        <authorList>
            <person name="Alioto T."/>
            <person name="Alioto T."/>
            <person name="Gomez Garrido J."/>
        </authorList>
    </citation>
    <scope>NUCLEOTIDE SEQUENCE [LARGE SCALE GENOMIC DNA]</scope>
</reference>
<evidence type="ECO:0000313" key="3">
    <source>
        <dbReference type="Proteomes" id="UP000325440"/>
    </source>
</evidence>
<organism evidence="2 3">
    <name type="scientific">Cinara cedri</name>
    <dbReference type="NCBI Taxonomy" id="506608"/>
    <lineage>
        <taxon>Eukaryota</taxon>
        <taxon>Metazoa</taxon>
        <taxon>Ecdysozoa</taxon>
        <taxon>Arthropoda</taxon>
        <taxon>Hexapoda</taxon>
        <taxon>Insecta</taxon>
        <taxon>Pterygota</taxon>
        <taxon>Neoptera</taxon>
        <taxon>Paraneoptera</taxon>
        <taxon>Hemiptera</taxon>
        <taxon>Sternorrhyncha</taxon>
        <taxon>Aphidomorpha</taxon>
        <taxon>Aphidoidea</taxon>
        <taxon>Aphididae</taxon>
        <taxon>Lachninae</taxon>
        <taxon>Cinara</taxon>
    </lineage>
</organism>
<feature type="signal peptide" evidence="1">
    <location>
        <begin position="1"/>
        <end position="20"/>
    </location>
</feature>
<name>A0A5E4M5S7_9HEMI</name>
<accession>A0A5E4M5S7</accession>
<protein>
    <submittedName>
        <fullName evidence="2">Uncharacterized protein</fullName>
    </submittedName>
</protein>